<reference evidence="10" key="1">
    <citation type="journal article" date="2017" name="Nat. Commun.">
        <title>The asparagus genome sheds light on the origin and evolution of a young Y chromosome.</title>
        <authorList>
            <person name="Harkess A."/>
            <person name="Zhou J."/>
            <person name="Xu C."/>
            <person name="Bowers J.E."/>
            <person name="Van der Hulst R."/>
            <person name="Ayyampalayam S."/>
            <person name="Mercati F."/>
            <person name="Riccardi P."/>
            <person name="McKain M.R."/>
            <person name="Kakrana A."/>
            <person name="Tang H."/>
            <person name="Ray J."/>
            <person name="Groenendijk J."/>
            <person name="Arikit S."/>
            <person name="Mathioni S.M."/>
            <person name="Nakano M."/>
            <person name="Shan H."/>
            <person name="Telgmann-Rauber A."/>
            <person name="Kanno A."/>
            <person name="Yue Z."/>
            <person name="Chen H."/>
            <person name="Li W."/>
            <person name="Chen Y."/>
            <person name="Xu X."/>
            <person name="Zhang Y."/>
            <person name="Luo S."/>
            <person name="Chen H."/>
            <person name="Gao J."/>
            <person name="Mao Z."/>
            <person name="Pires J.C."/>
            <person name="Luo M."/>
            <person name="Kudrna D."/>
            <person name="Wing R.A."/>
            <person name="Meyers B.C."/>
            <person name="Yi K."/>
            <person name="Kong H."/>
            <person name="Lavrijsen P."/>
            <person name="Sunseri F."/>
            <person name="Falavigna A."/>
            <person name="Ye Y."/>
            <person name="Leebens-Mack J.H."/>
            <person name="Chen G."/>
        </authorList>
    </citation>
    <scope>NUCLEOTIDE SEQUENCE [LARGE SCALE GENOMIC DNA]</scope>
    <source>
        <strain evidence="10">cv. DH0086</strain>
    </source>
</reference>
<dbReference type="Gramene" id="ONK56359">
    <property type="protein sequence ID" value="ONK56359"/>
    <property type="gene ID" value="A4U43_C10F7610"/>
</dbReference>
<dbReference type="InterPro" id="IPR001005">
    <property type="entry name" value="SANT/Myb"/>
</dbReference>
<dbReference type="Pfam" id="PF00249">
    <property type="entry name" value="Myb_DNA-binding"/>
    <property type="match status" value="2"/>
</dbReference>
<gene>
    <name evidence="9" type="ORF">A4U43_C10F7610</name>
</gene>
<proteinExistence type="predicted"/>
<dbReference type="GO" id="GO:0005634">
    <property type="term" value="C:nucleus"/>
    <property type="evidence" value="ECO:0007669"/>
    <property type="project" value="UniProtKB-SubCell"/>
</dbReference>
<keyword evidence="5" id="KW-0804">Transcription</keyword>
<keyword evidence="6" id="KW-0539">Nucleus</keyword>
<evidence type="ECO:0000259" key="8">
    <source>
        <dbReference type="PROSITE" id="PS51294"/>
    </source>
</evidence>
<dbReference type="PROSITE" id="PS50090">
    <property type="entry name" value="MYB_LIKE"/>
    <property type="match status" value="2"/>
</dbReference>
<comment type="subcellular location">
    <subcellularLocation>
        <location evidence="1">Nucleus</location>
    </subcellularLocation>
</comment>
<dbReference type="InterPro" id="IPR009057">
    <property type="entry name" value="Homeodomain-like_sf"/>
</dbReference>
<accession>A0A5P1E1Q9</accession>
<dbReference type="GO" id="GO:0003677">
    <property type="term" value="F:DNA binding"/>
    <property type="evidence" value="ECO:0007669"/>
    <property type="project" value="UniProtKB-KW"/>
</dbReference>
<dbReference type="PANTHER" id="PTHR47996">
    <property type="entry name" value="TRANSCRIPTION FACTOR DUO1"/>
    <property type="match status" value="1"/>
</dbReference>
<dbReference type="FunFam" id="1.10.10.60:FF:000060">
    <property type="entry name" value="MYB transcription factor"/>
    <property type="match status" value="1"/>
</dbReference>
<dbReference type="AlphaFoldDB" id="A0A5P1E1Q9"/>
<dbReference type="InterPro" id="IPR017930">
    <property type="entry name" value="Myb_dom"/>
</dbReference>
<feature type="domain" description="Myb-like" evidence="7">
    <location>
        <begin position="21"/>
        <end position="69"/>
    </location>
</feature>
<feature type="domain" description="Myb-like" evidence="7">
    <location>
        <begin position="78"/>
        <end position="121"/>
    </location>
</feature>
<dbReference type="Proteomes" id="UP000243459">
    <property type="component" value="Chromosome 10"/>
</dbReference>
<name>A0A5P1E1Q9_ASPOF</name>
<evidence type="ECO:0000256" key="2">
    <source>
        <dbReference type="ARBA" id="ARBA00022737"/>
    </source>
</evidence>
<keyword evidence="4" id="KW-0238">DNA-binding</keyword>
<evidence type="ECO:0000256" key="3">
    <source>
        <dbReference type="ARBA" id="ARBA00023015"/>
    </source>
</evidence>
<organism evidence="9 10">
    <name type="scientific">Asparagus officinalis</name>
    <name type="common">Garden asparagus</name>
    <dbReference type="NCBI Taxonomy" id="4686"/>
    <lineage>
        <taxon>Eukaryota</taxon>
        <taxon>Viridiplantae</taxon>
        <taxon>Streptophyta</taxon>
        <taxon>Embryophyta</taxon>
        <taxon>Tracheophyta</taxon>
        <taxon>Spermatophyta</taxon>
        <taxon>Magnoliopsida</taxon>
        <taxon>Liliopsida</taxon>
        <taxon>Asparagales</taxon>
        <taxon>Asparagaceae</taxon>
        <taxon>Asparagoideae</taxon>
        <taxon>Asparagus</taxon>
    </lineage>
</organism>
<dbReference type="CDD" id="cd00167">
    <property type="entry name" value="SANT"/>
    <property type="match status" value="2"/>
</dbReference>
<keyword evidence="2" id="KW-0677">Repeat</keyword>
<evidence type="ECO:0000256" key="5">
    <source>
        <dbReference type="ARBA" id="ARBA00023163"/>
    </source>
</evidence>
<evidence type="ECO:0000256" key="6">
    <source>
        <dbReference type="ARBA" id="ARBA00023242"/>
    </source>
</evidence>
<evidence type="ECO:0000313" key="10">
    <source>
        <dbReference type="Proteomes" id="UP000243459"/>
    </source>
</evidence>
<evidence type="ECO:0000256" key="4">
    <source>
        <dbReference type="ARBA" id="ARBA00023125"/>
    </source>
</evidence>
<evidence type="ECO:0000313" key="9">
    <source>
        <dbReference type="EMBL" id="ONK56359.1"/>
    </source>
</evidence>
<protein>
    <submittedName>
        <fullName evidence="9">Uncharacterized protein</fullName>
    </submittedName>
</protein>
<feature type="domain" description="HTH myb-type" evidence="8">
    <location>
        <begin position="70"/>
        <end position="125"/>
    </location>
</feature>
<dbReference type="FunFam" id="1.10.10.60:FF:000351">
    <property type="entry name" value="Transcription factor GAMYB"/>
    <property type="match status" value="1"/>
</dbReference>
<sequence>MQGAAKVSSRRVNDQCGTITRKGPWMAEEDEVLLEYVRRHGPRDWSSIRSKGLLPRTGKSCRLRWVNKLQPNLKTGCKFSPEEERIVIELQARFGNKWARIATYLPGRTDNDVKNFWSTRQKRLARMLQIPLPSKSNKNQSKMPLTNDPPTFEVASLDLIPSEEESVESNQLSYVDSNREQQSLHQMPADNHVLNPSTMPLLEPQLNWEPPQLQLENLPNPELDFPLLLEGSDRLIQQFEDTGFEDNSSFLQITENMPFLGLGDGTSSVKIDEGHSAGAPDSFFDDFPVDMFDFMEQPQPLPTPPGACGSLLCQR</sequence>
<keyword evidence="3" id="KW-0805">Transcription regulation</keyword>
<dbReference type="SUPFAM" id="SSF46689">
    <property type="entry name" value="Homeodomain-like"/>
    <property type="match status" value="1"/>
</dbReference>
<dbReference type="PANTHER" id="PTHR47996:SF3">
    <property type="entry name" value="TRANSCRIPTION FACTOR DUO1"/>
    <property type="match status" value="1"/>
</dbReference>
<dbReference type="InterPro" id="IPR053106">
    <property type="entry name" value="Plant_Male-Germline_Reg_TFs"/>
</dbReference>
<dbReference type="EMBL" id="CM007390">
    <property type="protein sequence ID" value="ONK56359.1"/>
    <property type="molecule type" value="Genomic_DNA"/>
</dbReference>
<evidence type="ECO:0000256" key="1">
    <source>
        <dbReference type="ARBA" id="ARBA00004123"/>
    </source>
</evidence>
<dbReference type="SMART" id="SM00717">
    <property type="entry name" value="SANT"/>
    <property type="match status" value="2"/>
</dbReference>
<dbReference type="PROSITE" id="PS51294">
    <property type="entry name" value="HTH_MYB"/>
    <property type="match status" value="2"/>
</dbReference>
<evidence type="ECO:0000259" key="7">
    <source>
        <dbReference type="PROSITE" id="PS50090"/>
    </source>
</evidence>
<feature type="domain" description="HTH myb-type" evidence="8">
    <location>
        <begin position="21"/>
        <end position="65"/>
    </location>
</feature>
<dbReference type="Gene3D" id="1.10.10.60">
    <property type="entry name" value="Homeodomain-like"/>
    <property type="match status" value="2"/>
</dbReference>
<keyword evidence="10" id="KW-1185">Reference proteome</keyword>